<evidence type="ECO:0000256" key="1">
    <source>
        <dbReference type="ARBA" id="ARBA00001946"/>
    </source>
</evidence>
<dbReference type="GO" id="GO:0016787">
    <property type="term" value="F:hydrolase activity"/>
    <property type="evidence" value="ECO:0007669"/>
    <property type="project" value="UniProtKB-KW"/>
</dbReference>
<dbReference type="SUPFAM" id="SSF55811">
    <property type="entry name" value="Nudix"/>
    <property type="match status" value="1"/>
</dbReference>
<dbReference type="EMBL" id="BARS01028671">
    <property type="protein sequence ID" value="GAG11183.1"/>
    <property type="molecule type" value="Genomic_DNA"/>
</dbReference>
<protein>
    <recommendedName>
        <fullName evidence="3">Nudix hydrolase domain-containing protein</fullName>
    </recommendedName>
</protein>
<feature type="domain" description="Nudix hydrolase" evidence="3">
    <location>
        <begin position="132"/>
        <end position="264"/>
    </location>
</feature>
<dbReference type="Gene3D" id="3.90.79.10">
    <property type="entry name" value="Nucleoside Triphosphate Pyrophosphohydrolase"/>
    <property type="match status" value="1"/>
</dbReference>
<dbReference type="PANTHER" id="PTHR11839">
    <property type="entry name" value="UDP/ADP-SUGAR PYROPHOSPHATASE"/>
    <property type="match status" value="1"/>
</dbReference>
<dbReference type="InterPro" id="IPR000086">
    <property type="entry name" value="NUDIX_hydrolase_dom"/>
</dbReference>
<evidence type="ECO:0000313" key="4">
    <source>
        <dbReference type="EMBL" id="GAG11183.1"/>
    </source>
</evidence>
<accession>X0VFD2</accession>
<gene>
    <name evidence="4" type="ORF">S01H1_44912</name>
</gene>
<dbReference type="PANTHER" id="PTHR11839:SF18">
    <property type="entry name" value="NUDIX HYDROLASE DOMAIN-CONTAINING PROTEIN"/>
    <property type="match status" value="1"/>
</dbReference>
<dbReference type="GO" id="GO:0006753">
    <property type="term" value="P:nucleoside phosphate metabolic process"/>
    <property type="evidence" value="ECO:0007669"/>
    <property type="project" value="TreeGrafter"/>
</dbReference>
<feature type="non-terminal residue" evidence="4">
    <location>
        <position position="1"/>
    </location>
</feature>
<proteinExistence type="predicted"/>
<name>X0VFD2_9ZZZZ</name>
<dbReference type="InterPro" id="IPR015797">
    <property type="entry name" value="NUDIX_hydrolase-like_dom_sf"/>
</dbReference>
<organism evidence="4">
    <name type="scientific">marine sediment metagenome</name>
    <dbReference type="NCBI Taxonomy" id="412755"/>
    <lineage>
        <taxon>unclassified sequences</taxon>
        <taxon>metagenomes</taxon>
        <taxon>ecological metagenomes</taxon>
    </lineage>
</organism>
<feature type="non-terminal residue" evidence="4">
    <location>
        <position position="264"/>
    </location>
</feature>
<keyword evidence="2" id="KW-0378">Hydrolase</keyword>
<dbReference type="Pfam" id="PF00293">
    <property type="entry name" value="NUDIX"/>
    <property type="match status" value="1"/>
</dbReference>
<comment type="caution">
    <text evidence="4">The sequence shown here is derived from an EMBL/GenBank/DDBJ whole genome shotgun (WGS) entry which is preliminary data.</text>
</comment>
<dbReference type="PROSITE" id="PS51462">
    <property type="entry name" value="NUDIX"/>
    <property type="match status" value="1"/>
</dbReference>
<comment type="cofactor">
    <cofactor evidence="1">
        <name>Mg(2+)</name>
        <dbReference type="ChEBI" id="CHEBI:18420"/>
    </cofactor>
</comment>
<sequence>GLNSPFTWKGSGKVVFGAPPEAVKVRYQQWHAKELNAPVATTLEATVKAALKMVTPGAERSGGECQVPLFIWRLPSFQAWYKAQTDAGNRLDGATVEYTSRMKNGQPFLWILWMDVHIASEGRNKTNEFVIGRPDISAVVLWHRQETMADTEVVLVREFRSPARTPDAFIWELPAGSSKETTPPIQTALEELWEETGVKLPEERLKAHPFRQNAGTLSSFGAHVFSAEITDAELADIRTKMGVARGVEGDSERCFIEIETMGDL</sequence>
<evidence type="ECO:0000259" key="3">
    <source>
        <dbReference type="PROSITE" id="PS51462"/>
    </source>
</evidence>
<dbReference type="GO" id="GO:0019693">
    <property type="term" value="P:ribose phosphate metabolic process"/>
    <property type="evidence" value="ECO:0007669"/>
    <property type="project" value="TreeGrafter"/>
</dbReference>
<dbReference type="AlphaFoldDB" id="X0VFD2"/>
<reference evidence="4" key="1">
    <citation type="journal article" date="2014" name="Front. Microbiol.">
        <title>High frequency of phylogenetically diverse reductive dehalogenase-homologous genes in deep subseafloor sedimentary metagenomes.</title>
        <authorList>
            <person name="Kawai M."/>
            <person name="Futagami T."/>
            <person name="Toyoda A."/>
            <person name="Takaki Y."/>
            <person name="Nishi S."/>
            <person name="Hori S."/>
            <person name="Arai W."/>
            <person name="Tsubouchi T."/>
            <person name="Morono Y."/>
            <person name="Uchiyama I."/>
            <person name="Ito T."/>
            <person name="Fujiyama A."/>
            <person name="Inagaki F."/>
            <person name="Takami H."/>
        </authorList>
    </citation>
    <scope>NUCLEOTIDE SEQUENCE</scope>
    <source>
        <strain evidence="4">Expedition CK06-06</strain>
    </source>
</reference>
<evidence type="ECO:0000256" key="2">
    <source>
        <dbReference type="ARBA" id="ARBA00022801"/>
    </source>
</evidence>